<dbReference type="PANTHER" id="PTHR43649">
    <property type="entry name" value="ARABINOSE-BINDING PROTEIN-RELATED"/>
    <property type="match status" value="1"/>
</dbReference>
<gene>
    <name evidence="2" type="ORF">SAMN06295960_1724</name>
</gene>
<dbReference type="Pfam" id="PF01547">
    <property type="entry name" value="SBP_bac_1"/>
    <property type="match status" value="1"/>
</dbReference>
<feature type="compositionally biased region" description="Basic and acidic residues" evidence="1">
    <location>
        <begin position="80"/>
        <end position="89"/>
    </location>
</feature>
<evidence type="ECO:0000256" key="1">
    <source>
        <dbReference type="SAM" id="MobiDB-lite"/>
    </source>
</evidence>
<dbReference type="PANTHER" id="PTHR43649:SF12">
    <property type="entry name" value="DIACETYLCHITOBIOSE BINDING PROTEIN DASA"/>
    <property type="match status" value="1"/>
</dbReference>
<evidence type="ECO:0000313" key="2">
    <source>
        <dbReference type="EMBL" id="SMG29067.1"/>
    </source>
</evidence>
<accession>A0A1X7JLH7</accession>
<feature type="region of interest" description="Disordered" evidence="1">
    <location>
        <begin position="66"/>
        <end position="89"/>
    </location>
</feature>
<dbReference type="AlphaFoldDB" id="A0A1X7JLH7"/>
<reference evidence="2 3" key="1">
    <citation type="submission" date="2017-04" db="EMBL/GenBank/DDBJ databases">
        <authorList>
            <person name="Afonso C.L."/>
            <person name="Miller P.J."/>
            <person name="Scott M.A."/>
            <person name="Spackman E."/>
            <person name="Goraichik I."/>
            <person name="Dimitrov K.M."/>
            <person name="Suarez D.L."/>
            <person name="Swayne D.E."/>
        </authorList>
    </citation>
    <scope>NUCLEOTIDE SEQUENCE [LARGE SCALE GENOMIC DNA]</scope>
    <source>
        <strain evidence="2 3">11</strain>
    </source>
</reference>
<dbReference type="EMBL" id="FXAZ01000001">
    <property type="protein sequence ID" value="SMG29067.1"/>
    <property type="molecule type" value="Genomic_DNA"/>
</dbReference>
<feature type="compositionally biased region" description="Polar residues" evidence="1">
    <location>
        <begin position="66"/>
        <end position="79"/>
    </location>
</feature>
<organism evidence="2 3">
    <name type="scientific">Paenibacillus aquistagni</name>
    <dbReference type="NCBI Taxonomy" id="1852522"/>
    <lineage>
        <taxon>Bacteria</taxon>
        <taxon>Bacillati</taxon>
        <taxon>Bacillota</taxon>
        <taxon>Bacilli</taxon>
        <taxon>Bacillales</taxon>
        <taxon>Paenibacillaceae</taxon>
        <taxon>Paenibacillus</taxon>
    </lineage>
</organism>
<sequence>MHLDLAGNASAVFPATHYGYKAIRFNHIIFQQQRGVVYMRVKKSLLLTIITVLMSVSFLAACSSNNTSKESAPEGSSSKPETETTASDKYELGKEPLEFTFYGHYDWYTMPQWGDDEGSKWIQDNKKVNIKAISSGGNAAQKLNTMISTNDLPDVIWLDRASDLERLRQAGMLVPLDEYFDKYPNLKEWLGDKGANILRAEDGHLYGFPNWYTSQPNGNAGYVVNKKYYTELGSPKLETTDDLYNYLKLVKEKYPNVIPYQPHLAKDGQGMDILYSAFKENDHKYPGMRAVPEGDKLTSIFTDPAFREAMQYTAKLFRERLITQDAFTQTLDQIEESVMTGNVAVFASASPTEIAMKAHAGLAASDPNGGYFMIWPVHKEGLDKDKIFPGTYTTLGWNVAVITKAAENPEAIYAFLDWYTGPEGQTINFWGPEGKYWKGYEDDGITPKFTEEYVTDAAGLAEYQQLSTNLAWVGNTVFADRTKAKFEDSLPEEERNWSTRWQSEVTWKTQSNATEFISLNPLPDSEEGMIQQRVEDIYQLARTQAVYAKSDEEVISILDKAQADAAAAGYDKLLEFKTKKWEENKKKIAGN</sequence>
<proteinExistence type="predicted"/>
<dbReference type="Gene3D" id="3.40.190.10">
    <property type="entry name" value="Periplasmic binding protein-like II"/>
    <property type="match status" value="2"/>
</dbReference>
<dbReference type="SUPFAM" id="SSF53850">
    <property type="entry name" value="Periplasmic binding protein-like II"/>
    <property type="match status" value="1"/>
</dbReference>
<dbReference type="STRING" id="1852522.SAMN06295960_1724"/>
<dbReference type="InterPro" id="IPR006059">
    <property type="entry name" value="SBP"/>
</dbReference>
<keyword evidence="3" id="KW-1185">Reference proteome</keyword>
<protein>
    <submittedName>
        <fullName evidence="2">Carbohydrate ABC transporter substrate-binding protein, CUT1 family</fullName>
    </submittedName>
</protein>
<evidence type="ECO:0000313" key="3">
    <source>
        <dbReference type="Proteomes" id="UP000193834"/>
    </source>
</evidence>
<dbReference type="InterPro" id="IPR050490">
    <property type="entry name" value="Bact_solute-bd_prot1"/>
</dbReference>
<dbReference type="Proteomes" id="UP000193834">
    <property type="component" value="Unassembled WGS sequence"/>
</dbReference>
<name>A0A1X7JLH7_9BACL</name>